<proteinExistence type="predicted"/>
<dbReference type="Gene3D" id="1.50.10.10">
    <property type="match status" value="1"/>
</dbReference>
<dbReference type="EMBL" id="CADCSU010000054">
    <property type="protein sequence ID" value="CAA9196091.1"/>
    <property type="molecule type" value="Genomic_DNA"/>
</dbReference>
<name>A0A6J4GA70_9FLAO</name>
<dbReference type="PANTHER" id="PTHR31084:SF0">
    <property type="entry name" value="ALPHA-L-FUCOSIDASE 2"/>
    <property type="match status" value="1"/>
</dbReference>
<sequence>MNIKKFKALLFILLPLLGYSQNNPLELWYNKPASQWEETLPLGNGRLGIMPDGGVTTEKLVLNEITLWSGGPQDANNYKAYSFLPQIRQLLLENKNKEAQKLIDQHFICTGAGSGSGNGADVPFGAYQVLGDMTLKFDYKTQSKPVNYSRNLDIQTAVAGTQFTIDGVRYKREYFTGFGDDAGFIKLTSSKKGKLNFTIQLDRPERFKTVNGTDNSLVMTGQLNNGTDGKGMKYKAKVKTQQVDGNALYTNNKIEIKNATEVVIFICAGTDYKDKNFEITTDKVLDAAMQTKYQDQKKKHVENYQKLFNRLTLNFGKSAKKTLPTNERLDTFVKEPDADTALPILFYQYGRYLSISSTRLGLLPPNLQGLWAKDVQTPWNSDYHLDVNVQMNHWALETANLSELNLPLKDLTKDLVPNGEKTAKAYYNADGWVAHVITNVWGFTEPGESASWGITKSGSGWLCNNLWSHYLYTNDQAYLAEIYPILKGAAQFYKNMLVKDPETGWLVTSPSVSPENSFLLPNGDASHVCMGPTIDNQIIRELFNNVIIASKKLGLDNDLSIELDKQLKLLPPPGVISPDGRIMEWLKDYKEEDPQHRHISHLYGLYPGSLITPENKPELVDAIKKTLEVRGDDGTSWSIAYKMLFWARLKDGNRAYKLFKTILRQTRDTNINYGPGGGVYANLLSAGPPFQIDGNFGAAAGIGEMLIQSHAGFIELLPAMPDAWLNEGEVKGLKAEGNFTINIKWEKGKVTKYEVLSPVPTKVKVKVNGEMKEITSSKL</sequence>
<feature type="chain" id="PRO_5026935938" evidence="1">
    <location>
        <begin position="21"/>
        <end position="779"/>
    </location>
</feature>
<feature type="signal peptide" evidence="1">
    <location>
        <begin position="1"/>
        <end position="20"/>
    </location>
</feature>
<organism evidence="5 6">
    <name type="scientific">Flavobacterium bizetiae</name>
    <dbReference type="NCBI Taxonomy" id="2704140"/>
    <lineage>
        <taxon>Bacteria</taxon>
        <taxon>Pseudomonadati</taxon>
        <taxon>Bacteroidota</taxon>
        <taxon>Flavobacteriia</taxon>
        <taxon>Flavobacteriales</taxon>
        <taxon>Flavobacteriaceae</taxon>
        <taxon>Flavobacterium</taxon>
    </lineage>
</organism>
<evidence type="ECO:0000256" key="1">
    <source>
        <dbReference type="SAM" id="SignalP"/>
    </source>
</evidence>
<dbReference type="GO" id="GO:0004560">
    <property type="term" value="F:alpha-L-fucosidase activity"/>
    <property type="evidence" value="ECO:0007669"/>
    <property type="project" value="InterPro"/>
</dbReference>
<keyword evidence="1" id="KW-0732">Signal</keyword>
<dbReference type="Pfam" id="PF22124">
    <property type="entry name" value="Glyco_hydro_95_cat"/>
    <property type="match status" value="1"/>
</dbReference>
<dbReference type="Proteomes" id="UP000479938">
    <property type="component" value="Unassembled WGS sequence"/>
</dbReference>
<dbReference type="InterPro" id="IPR012341">
    <property type="entry name" value="6hp_glycosidase-like_sf"/>
</dbReference>
<dbReference type="InterPro" id="IPR054363">
    <property type="entry name" value="GH95_cat"/>
</dbReference>
<evidence type="ECO:0000259" key="4">
    <source>
        <dbReference type="Pfam" id="PF22124"/>
    </source>
</evidence>
<evidence type="ECO:0000313" key="6">
    <source>
        <dbReference type="Proteomes" id="UP000479938"/>
    </source>
</evidence>
<feature type="domain" description="Glycosyl hydrolase family 95 catalytic" evidence="4">
    <location>
        <begin position="293"/>
        <end position="706"/>
    </location>
</feature>
<gene>
    <name evidence="5" type="ORF">FLA105534_00973</name>
</gene>
<dbReference type="AlphaFoldDB" id="A0A6J4GA70"/>
<protein>
    <submittedName>
        <fullName evidence="5">Uncharacterized protein</fullName>
    </submittedName>
</protein>
<keyword evidence="6" id="KW-1185">Reference proteome</keyword>
<feature type="domain" description="Glycosyl hydrolase family 95 N-terminal" evidence="2">
    <location>
        <begin position="27"/>
        <end position="274"/>
    </location>
</feature>
<dbReference type="RefSeq" id="WP_173969706.1">
    <property type="nucleotide sequence ID" value="NZ_CADCSU010000054.1"/>
</dbReference>
<dbReference type="Pfam" id="PF21307">
    <property type="entry name" value="Glyco_hydro_95_C"/>
    <property type="match status" value="1"/>
</dbReference>
<dbReference type="InterPro" id="IPR008928">
    <property type="entry name" value="6-hairpin_glycosidase_sf"/>
</dbReference>
<dbReference type="InterPro" id="IPR016518">
    <property type="entry name" value="Alpha-L-fucosidase"/>
</dbReference>
<dbReference type="InterPro" id="IPR049053">
    <property type="entry name" value="AFCA-like_C"/>
</dbReference>
<evidence type="ECO:0000313" key="5">
    <source>
        <dbReference type="EMBL" id="CAA9196091.1"/>
    </source>
</evidence>
<dbReference type="PANTHER" id="PTHR31084">
    <property type="entry name" value="ALPHA-L-FUCOSIDASE 2"/>
    <property type="match status" value="1"/>
</dbReference>
<dbReference type="PIRSF" id="PIRSF007663">
    <property type="entry name" value="UCP007663"/>
    <property type="match status" value="1"/>
</dbReference>
<dbReference type="Pfam" id="PF14498">
    <property type="entry name" value="Glyco_hyd_65N_2"/>
    <property type="match status" value="1"/>
</dbReference>
<dbReference type="InterPro" id="IPR027414">
    <property type="entry name" value="GH95_N_dom"/>
</dbReference>
<accession>A0A6J4GA70</accession>
<feature type="domain" description="Alpha fucosidase A-like C-terminal" evidence="3">
    <location>
        <begin position="708"/>
        <end position="772"/>
    </location>
</feature>
<dbReference type="SUPFAM" id="SSF48208">
    <property type="entry name" value="Six-hairpin glycosidases"/>
    <property type="match status" value="1"/>
</dbReference>
<evidence type="ECO:0000259" key="3">
    <source>
        <dbReference type="Pfam" id="PF21307"/>
    </source>
</evidence>
<evidence type="ECO:0000259" key="2">
    <source>
        <dbReference type="Pfam" id="PF14498"/>
    </source>
</evidence>
<reference evidence="5 6" key="1">
    <citation type="submission" date="2020-02" db="EMBL/GenBank/DDBJ databases">
        <authorList>
            <person name="Criscuolo A."/>
        </authorList>
    </citation>
    <scope>NUCLEOTIDE SEQUENCE [LARGE SCALE GENOMIC DNA]</scope>
    <source>
        <strain evidence="5">CIP105534</strain>
    </source>
</reference>
<dbReference type="GO" id="GO:0005975">
    <property type="term" value="P:carbohydrate metabolic process"/>
    <property type="evidence" value="ECO:0007669"/>
    <property type="project" value="InterPro"/>
</dbReference>